<organism evidence="6 7">
    <name type="scientific">Mytilus galloprovincialis</name>
    <name type="common">Mediterranean mussel</name>
    <dbReference type="NCBI Taxonomy" id="29158"/>
    <lineage>
        <taxon>Eukaryota</taxon>
        <taxon>Metazoa</taxon>
        <taxon>Spiralia</taxon>
        <taxon>Lophotrochozoa</taxon>
        <taxon>Mollusca</taxon>
        <taxon>Bivalvia</taxon>
        <taxon>Autobranchia</taxon>
        <taxon>Pteriomorphia</taxon>
        <taxon>Mytilida</taxon>
        <taxon>Mytiloidea</taxon>
        <taxon>Mytilidae</taxon>
        <taxon>Mytilinae</taxon>
        <taxon>Mytilus</taxon>
    </lineage>
</organism>
<name>A0A8B6EI30_MYTGA</name>
<proteinExistence type="inferred from homology"/>
<sequence length="260" mass="30382">MYTNYMCRMCPLKRASFLLFLGIAILQKTFADVSSDGVIMPSKCEVCKYLVVELQSRLDETGKNKEVIRTGHGIDPSKKKQVDYRKSDLRLIEAIHEPHVCKRILEYNLHKERKGSLRFAKGRSQTMDTLHGLVDKGVKVELGIPYELWDSTSVEVAHMQRLCDTIVEQYDEDLEDWYYNHQDEDLMKFLCKDRVLPQDDQECLVEEFVPELEEDEEKKKEETEKKPKKKNKKKSKKNMKGEEGTADDENLEAKVKKEEL</sequence>
<evidence type="ECO:0000256" key="1">
    <source>
        <dbReference type="ARBA" id="ARBA00007285"/>
    </source>
</evidence>
<feature type="compositionally biased region" description="Basic and acidic residues" evidence="3">
    <location>
        <begin position="251"/>
        <end position="260"/>
    </location>
</feature>
<keyword evidence="7" id="KW-1185">Reference proteome</keyword>
<feature type="compositionally biased region" description="Acidic residues" evidence="3">
    <location>
        <begin position="207"/>
        <end position="216"/>
    </location>
</feature>
<feature type="domain" description="DUF3456" evidence="5">
    <location>
        <begin position="43"/>
        <end position="203"/>
    </location>
</feature>
<feature type="chain" id="PRO_5032775333" description="DUF3456 domain-containing protein" evidence="4">
    <location>
        <begin position="32"/>
        <end position="260"/>
    </location>
</feature>
<evidence type="ECO:0000256" key="2">
    <source>
        <dbReference type="ARBA" id="ARBA00022729"/>
    </source>
</evidence>
<feature type="compositionally biased region" description="Basic residues" evidence="3">
    <location>
        <begin position="226"/>
        <end position="238"/>
    </location>
</feature>
<dbReference type="AlphaFoldDB" id="A0A8B6EI30"/>
<evidence type="ECO:0000259" key="5">
    <source>
        <dbReference type="Pfam" id="PF11938"/>
    </source>
</evidence>
<reference evidence="6" key="1">
    <citation type="submission" date="2018-11" db="EMBL/GenBank/DDBJ databases">
        <authorList>
            <person name="Alioto T."/>
            <person name="Alioto T."/>
        </authorList>
    </citation>
    <scope>NUCLEOTIDE SEQUENCE</scope>
</reference>
<evidence type="ECO:0000313" key="6">
    <source>
        <dbReference type="EMBL" id="VDI35061.1"/>
    </source>
</evidence>
<dbReference type="Proteomes" id="UP000596742">
    <property type="component" value="Unassembled WGS sequence"/>
</dbReference>
<protein>
    <recommendedName>
        <fullName evidence="5">DUF3456 domain-containing protein</fullName>
    </recommendedName>
</protein>
<dbReference type="OrthoDB" id="6020060at2759"/>
<keyword evidence="2 4" id="KW-0732">Signal</keyword>
<accession>A0A8B6EI30</accession>
<comment type="similarity">
    <text evidence="1">Belongs to the canopy family.</text>
</comment>
<dbReference type="EMBL" id="UYJE01005201">
    <property type="protein sequence ID" value="VDI35061.1"/>
    <property type="molecule type" value="Genomic_DNA"/>
</dbReference>
<feature type="region of interest" description="Disordered" evidence="3">
    <location>
        <begin position="207"/>
        <end position="260"/>
    </location>
</feature>
<evidence type="ECO:0000256" key="3">
    <source>
        <dbReference type="SAM" id="MobiDB-lite"/>
    </source>
</evidence>
<feature type="signal peptide" evidence="4">
    <location>
        <begin position="1"/>
        <end position="31"/>
    </location>
</feature>
<dbReference type="PANTHER" id="PTHR15382:SF8">
    <property type="entry name" value="CANOPY B"/>
    <property type="match status" value="1"/>
</dbReference>
<dbReference type="InterPro" id="IPR021852">
    <property type="entry name" value="DUF3456"/>
</dbReference>
<dbReference type="PANTHER" id="PTHR15382">
    <property type="entry name" value="CTG4A-RELATED"/>
    <property type="match status" value="1"/>
</dbReference>
<gene>
    <name evidence="6" type="ORF">MGAL_10B072717</name>
</gene>
<evidence type="ECO:0000313" key="7">
    <source>
        <dbReference type="Proteomes" id="UP000596742"/>
    </source>
</evidence>
<evidence type="ECO:0000256" key="4">
    <source>
        <dbReference type="SAM" id="SignalP"/>
    </source>
</evidence>
<dbReference type="Pfam" id="PF11938">
    <property type="entry name" value="DUF3456"/>
    <property type="match status" value="1"/>
</dbReference>
<comment type="caution">
    <text evidence="6">The sequence shown here is derived from an EMBL/GenBank/DDBJ whole genome shotgun (WGS) entry which is preliminary data.</text>
</comment>